<evidence type="ECO:0008006" key="6">
    <source>
        <dbReference type="Google" id="ProtNLM"/>
    </source>
</evidence>
<feature type="chain" id="PRO_5037135013" description="OmpH family outer membrane protein" evidence="3">
    <location>
        <begin position="20"/>
        <end position="284"/>
    </location>
</feature>
<comment type="caution">
    <text evidence="4">The sequence shown here is derived from an EMBL/GenBank/DDBJ whole genome shotgun (WGS) entry which is preliminary data.</text>
</comment>
<evidence type="ECO:0000313" key="4">
    <source>
        <dbReference type="EMBL" id="MBE6420888.1"/>
    </source>
</evidence>
<feature type="signal peptide" evidence="3">
    <location>
        <begin position="1"/>
        <end position="19"/>
    </location>
</feature>
<evidence type="ECO:0000256" key="2">
    <source>
        <dbReference type="SAM" id="MobiDB-lite"/>
    </source>
</evidence>
<dbReference type="AlphaFoldDB" id="A0A928DNZ8"/>
<sequence length="284" mass="32281">MKKTGLLLLTLFLASFAWTQETADVGVLSKEEEAAVAAILAAQAAPPTPKTEPAEEETEEEDEEENTPVEKLKCLTVAYVDIDEAFNQHPRTVAVKEQIRLKILAKEEEVQGARQLIDLLTQENELLSAQLRELKPYYERIVVEPVRLQPQIKENADSLLMGNLLNRLTFAGSEPLSTSPLNTPARREDLTSRIAANKKVIAERSLFIDNYKYNTREEILTLEKKEVDAILKDIYTELKSFAQKRNIGALVRKDEVLYGEKPVNVTKDFINRLKKSKKYRKRGK</sequence>
<protein>
    <recommendedName>
        <fullName evidence="6">OmpH family outer membrane protein</fullName>
    </recommendedName>
</protein>
<dbReference type="Proteomes" id="UP000725649">
    <property type="component" value="Unassembled WGS sequence"/>
</dbReference>
<keyword evidence="1" id="KW-0175">Coiled coil</keyword>
<feature type="region of interest" description="Disordered" evidence="2">
    <location>
        <begin position="41"/>
        <end position="68"/>
    </location>
</feature>
<evidence type="ECO:0000256" key="3">
    <source>
        <dbReference type="SAM" id="SignalP"/>
    </source>
</evidence>
<organism evidence="4 5">
    <name type="scientific">Candidatus Avelusimicrobium gallicola</name>
    <dbReference type="NCBI Taxonomy" id="2562704"/>
    <lineage>
        <taxon>Bacteria</taxon>
        <taxon>Pseudomonadati</taxon>
        <taxon>Elusimicrobiota</taxon>
        <taxon>Elusimicrobia</taxon>
        <taxon>Elusimicrobiales</taxon>
        <taxon>Elusimicrobiaceae</taxon>
        <taxon>Candidatus Avelusimicrobium</taxon>
    </lineage>
</organism>
<dbReference type="SMART" id="SM00935">
    <property type="entry name" value="OmpH"/>
    <property type="match status" value="1"/>
</dbReference>
<dbReference type="InterPro" id="IPR024930">
    <property type="entry name" value="Skp_dom_sf"/>
</dbReference>
<dbReference type="InterPro" id="IPR005632">
    <property type="entry name" value="Chaperone_Skp"/>
</dbReference>
<feature type="coiled-coil region" evidence="1">
    <location>
        <begin position="103"/>
        <end position="130"/>
    </location>
</feature>
<proteinExistence type="predicted"/>
<keyword evidence="3" id="KW-0732">Signal</keyword>
<feature type="compositionally biased region" description="Acidic residues" evidence="2">
    <location>
        <begin position="54"/>
        <end position="67"/>
    </location>
</feature>
<gene>
    <name evidence="4" type="ORF">E7027_01915</name>
</gene>
<name>A0A928DNZ8_9BACT</name>
<dbReference type="EMBL" id="SUVG01000002">
    <property type="protein sequence ID" value="MBE6420888.1"/>
    <property type="molecule type" value="Genomic_DNA"/>
</dbReference>
<evidence type="ECO:0000313" key="5">
    <source>
        <dbReference type="Proteomes" id="UP000725649"/>
    </source>
</evidence>
<dbReference type="GO" id="GO:0051082">
    <property type="term" value="F:unfolded protein binding"/>
    <property type="evidence" value="ECO:0007669"/>
    <property type="project" value="InterPro"/>
</dbReference>
<evidence type="ECO:0000256" key="1">
    <source>
        <dbReference type="SAM" id="Coils"/>
    </source>
</evidence>
<reference evidence="4" key="1">
    <citation type="submission" date="2019-04" db="EMBL/GenBank/DDBJ databases">
        <title>Evolution of Biomass-Degrading Anaerobic Consortia Revealed by Metagenomics.</title>
        <authorList>
            <person name="Peng X."/>
        </authorList>
    </citation>
    <scope>NUCLEOTIDE SEQUENCE</scope>
    <source>
        <strain evidence="4">SIG66</strain>
    </source>
</reference>
<dbReference type="Gene3D" id="3.30.910.20">
    <property type="entry name" value="Skp domain"/>
    <property type="match status" value="1"/>
</dbReference>
<accession>A0A928DNZ8</accession>